<evidence type="ECO:0000256" key="3">
    <source>
        <dbReference type="SAM" id="SignalP"/>
    </source>
</evidence>
<evidence type="ECO:0000256" key="1">
    <source>
        <dbReference type="ARBA" id="ARBA00022729"/>
    </source>
</evidence>
<dbReference type="EMBL" id="JMQM01000002">
    <property type="protein sequence ID" value="KFB08813.1"/>
    <property type="molecule type" value="Genomic_DNA"/>
</dbReference>
<evidence type="ECO:0000313" key="6">
    <source>
        <dbReference type="Proteomes" id="UP000053675"/>
    </source>
</evidence>
<reference evidence="5 6" key="1">
    <citation type="submission" date="2014-05" db="EMBL/GenBank/DDBJ databases">
        <title>Draft Genome Sequence of Nitratireductor basaltis Strain UMTGB225, A Marine Bacterium Isolated from Green Barrel Tunicate.</title>
        <authorList>
            <person name="Gan H.Y."/>
        </authorList>
    </citation>
    <scope>NUCLEOTIDE SEQUENCE [LARGE SCALE GENOMIC DNA]</scope>
    <source>
        <strain evidence="5 6">UMTGB225</strain>
    </source>
</reference>
<protein>
    <recommendedName>
        <fullName evidence="4">ZinT domain-containing protein</fullName>
    </recommendedName>
</protein>
<organism evidence="5 6">
    <name type="scientific">Nitratireductor basaltis</name>
    <dbReference type="NCBI Taxonomy" id="472175"/>
    <lineage>
        <taxon>Bacteria</taxon>
        <taxon>Pseudomonadati</taxon>
        <taxon>Pseudomonadota</taxon>
        <taxon>Alphaproteobacteria</taxon>
        <taxon>Hyphomicrobiales</taxon>
        <taxon>Phyllobacteriaceae</taxon>
        <taxon>Nitratireductor</taxon>
    </lineage>
</organism>
<evidence type="ECO:0000313" key="5">
    <source>
        <dbReference type="EMBL" id="KFB08813.1"/>
    </source>
</evidence>
<dbReference type="Proteomes" id="UP000053675">
    <property type="component" value="Unassembled WGS sequence"/>
</dbReference>
<dbReference type="InterPro" id="IPR015304">
    <property type="entry name" value="ZinT_dom"/>
</dbReference>
<keyword evidence="6" id="KW-1185">Reference proteome</keyword>
<feature type="signal peptide" evidence="3">
    <location>
        <begin position="1"/>
        <end position="23"/>
    </location>
</feature>
<proteinExistence type="predicted"/>
<name>A0A084U777_9HYPH</name>
<gene>
    <name evidence="5" type="ORF">EL18_03067</name>
</gene>
<dbReference type="STRING" id="472175.EL18_03067"/>
<dbReference type="SUPFAM" id="SSF50814">
    <property type="entry name" value="Lipocalins"/>
    <property type="match status" value="1"/>
</dbReference>
<dbReference type="AlphaFoldDB" id="A0A084U777"/>
<dbReference type="Gene3D" id="2.40.128.20">
    <property type="match status" value="1"/>
</dbReference>
<sequence>MKNIIKIAAVTASLFVAAGTVQADGKKESHSEKHAHSHSHSTEAETKIYQGYFEDGQVQERTLADWEGEWQSVFPYLQDGTLDPVFAHKAENGDKSAEEYKAYYRKGYETDVDRIEIKGDHVTFSKSGASFSGTYAGDGYEILTYEKGNRGVRFIFKKTEGDDSAPDYIQFSDHIIAPKKADHYHLYWGDDRAELLKELSNWPTYYPAALTGEQIVKEMTAH</sequence>
<dbReference type="GO" id="GO:0008270">
    <property type="term" value="F:zinc ion binding"/>
    <property type="evidence" value="ECO:0007669"/>
    <property type="project" value="InterPro"/>
</dbReference>
<dbReference type="RefSeq" id="WP_036485996.1">
    <property type="nucleotide sequence ID" value="NZ_JMQM01000002.1"/>
</dbReference>
<feature type="chain" id="PRO_5001783009" description="ZinT domain-containing protein" evidence="3">
    <location>
        <begin position="24"/>
        <end position="222"/>
    </location>
</feature>
<dbReference type="OrthoDB" id="9810636at2"/>
<evidence type="ECO:0000259" key="4">
    <source>
        <dbReference type="Pfam" id="PF09223"/>
    </source>
</evidence>
<feature type="domain" description="ZinT" evidence="4">
    <location>
        <begin position="45"/>
        <end position="222"/>
    </location>
</feature>
<keyword evidence="1 3" id="KW-0732">Signal</keyword>
<evidence type="ECO:0000256" key="2">
    <source>
        <dbReference type="ARBA" id="ARBA00022833"/>
    </source>
</evidence>
<comment type="caution">
    <text evidence="5">The sequence shown here is derived from an EMBL/GenBank/DDBJ whole genome shotgun (WGS) entry which is preliminary data.</text>
</comment>
<dbReference type="InterPro" id="IPR012674">
    <property type="entry name" value="Calycin"/>
</dbReference>
<dbReference type="eggNOG" id="COG3443">
    <property type="taxonomic scope" value="Bacteria"/>
</dbReference>
<accession>A0A084U777</accession>
<dbReference type="PATRIC" id="fig|472175.3.peg.3064"/>
<keyword evidence="2" id="KW-0862">Zinc</keyword>
<dbReference type="Pfam" id="PF09223">
    <property type="entry name" value="ZinT"/>
    <property type="match status" value="1"/>
</dbReference>